<dbReference type="InterPro" id="IPR010974">
    <property type="entry name" value="PTS_IIBC_nag"/>
</dbReference>
<evidence type="ECO:0000256" key="5">
    <source>
        <dbReference type="ARBA" id="ARBA00022679"/>
    </source>
</evidence>
<dbReference type="InterPro" id="IPR036878">
    <property type="entry name" value="Glu_permease_IIB"/>
</dbReference>
<evidence type="ECO:0000259" key="14">
    <source>
        <dbReference type="PROSITE" id="PS51093"/>
    </source>
</evidence>
<feature type="transmembrane region" description="Helical" evidence="13">
    <location>
        <begin position="256"/>
        <end position="274"/>
    </location>
</feature>
<sequence length="647" mass="69931">MLGYLQRLGKSLMLPIAMLPAAALLVRLGAEDVFNIPFVTAAGNGILQHLGLIFAIGIAIGFSKDGNGAAALSGAVGYQVLTNGYEAINSDLNLGVLAGIIAGIAAGHLYNKFHDIQLPEFLAFFGGKRFVPIVTSVLMVIVSGLIGVLWGPVQDAINALGNWFINSGAIGVGSYGFFNRLLIPIGLHHVMNTLIWFDFGTFVDAAGNTWHGEINRFLNGDPDAGFFMAGYFPIMMFGLPGACLAMYATAKKHRKAAVGGFLGSIALTSFLTGITEPIEYSFMFLSPLLYVVHAILTGLSMMVSFWFGIKDGFGFSAGLIDYVLNFGIASKPLLLLVQGIVFGFIYFIIFYVLIKKFNLKTPGREDEDEVYVEENEQTGAPSTGKGRKDYDGKAYHYLNALGGPENIKSLDYCATRLRLQMNDMDQVDEKALKRQGANGVMKVNKKNLQVIVGTTVEFLADAMQKRMNQGNMQAPADEKASVENEAPVSSKPANEFNSAAFAMPVKGEIMSIADVPDQVFSQKMMGDGFAIAPEDGTYTSPVNGEIISVFPTKHAIGVRSESGLEILVHIGLDTVELNGQGFDVYVKEGDIVRKGDILVRVDLAYMKENATSHISPIVFTNLEENEQVSLLQTGTIELGRTGIVEIK</sequence>
<evidence type="ECO:0000256" key="12">
    <source>
        <dbReference type="SAM" id="MobiDB-lite"/>
    </source>
</evidence>
<dbReference type="InterPro" id="IPR018113">
    <property type="entry name" value="PTrfase_EIIB_Cys"/>
</dbReference>
<feature type="transmembrane region" description="Helical" evidence="13">
    <location>
        <begin position="280"/>
        <end position="305"/>
    </location>
</feature>
<dbReference type="PROSITE" id="PS51103">
    <property type="entry name" value="PTS_EIIC_TYPE_1"/>
    <property type="match status" value="1"/>
</dbReference>
<evidence type="ECO:0000313" key="18">
    <source>
        <dbReference type="Proteomes" id="UP000198312"/>
    </source>
</evidence>
<feature type="transmembrane region" description="Helical" evidence="13">
    <location>
        <begin position="36"/>
        <end position="62"/>
    </location>
</feature>
<dbReference type="PANTHER" id="PTHR30009">
    <property type="entry name" value="CYTOCHROME C-TYPE SYNTHESIS PROTEIN AND PTS TRANSMEMBRANE COMPONENT"/>
    <property type="match status" value="1"/>
</dbReference>
<dbReference type="InterPro" id="IPR011055">
    <property type="entry name" value="Dup_hybrid_motif"/>
</dbReference>
<evidence type="ECO:0000256" key="8">
    <source>
        <dbReference type="ARBA" id="ARBA00022777"/>
    </source>
</evidence>
<dbReference type="Proteomes" id="UP000198312">
    <property type="component" value="Chromosome"/>
</dbReference>
<dbReference type="GO" id="GO:0015764">
    <property type="term" value="P:N-acetylglucosamine transport"/>
    <property type="evidence" value="ECO:0007669"/>
    <property type="project" value="TreeGrafter"/>
</dbReference>
<evidence type="ECO:0000256" key="10">
    <source>
        <dbReference type="ARBA" id="ARBA00023136"/>
    </source>
</evidence>
<evidence type="ECO:0000256" key="1">
    <source>
        <dbReference type="ARBA" id="ARBA00004651"/>
    </source>
</evidence>
<dbReference type="Pfam" id="PF00358">
    <property type="entry name" value="PTS_EIIA_1"/>
    <property type="match status" value="1"/>
</dbReference>
<feature type="region of interest" description="Disordered" evidence="12">
    <location>
        <begin position="368"/>
        <end position="387"/>
    </location>
</feature>
<evidence type="ECO:0000256" key="7">
    <source>
        <dbReference type="ARBA" id="ARBA00022692"/>
    </source>
</evidence>
<comment type="subcellular location">
    <subcellularLocation>
        <location evidence="1">Cell membrane</location>
        <topology evidence="1">Multi-pass membrane protein</topology>
    </subcellularLocation>
</comment>
<keyword evidence="8" id="KW-0418">Kinase</keyword>
<accession>A0A220U354</accession>
<keyword evidence="3" id="KW-1003">Cell membrane</keyword>
<evidence type="ECO:0000256" key="3">
    <source>
        <dbReference type="ARBA" id="ARBA00022475"/>
    </source>
</evidence>
<dbReference type="FunFam" id="2.70.70.10:FF:000001">
    <property type="entry name" value="PTS system glucose-specific IIA component"/>
    <property type="match status" value="1"/>
</dbReference>
<dbReference type="PANTHER" id="PTHR30009:SF4">
    <property type="entry name" value="PTS SYSTEM N-ACETYLGLUCOSAMINE-SPECIFIC EIICBA COMPONENT"/>
    <property type="match status" value="1"/>
</dbReference>
<keyword evidence="2" id="KW-0813">Transport</keyword>
<dbReference type="SUPFAM" id="SSF55604">
    <property type="entry name" value="Glucose permease domain IIB"/>
    <property type="match status" value="1"/>
</dbReference>
<keyword evidence="18" id="KW-1185">Reference proteome</keyword>
<dbReference type="OrthoDB" id="9764327at2"/>
<evidence type="ECO:0000256" key="2">
    <source>
        <dbReference type="ARBA" id="ARBA00022448"/>
    </source>
</evidence>
<dbReference type="GO" id="GO:0005886">
    <property type="term" value="C:plasma membrane"/>
    <property type="evidence" value="ECO:0007669"/>
    <property type="project" value="UniProtKB-SubCell"/>
</dbReference>
<dbReference type="Gene3D" id="3.30.1360.60">
    <property type="entry name" value="Glucose permease domain IIB"/>
    <property type="match status" value="1"/>
</dbReference>
<dbReference type="EMBL" id="CP022315">
    <property type="protein sequence ID" value="ASK62714.1"/>
    <property type="molecule type" value="Genomic_DNA"/>
</dbReference>
<dbReference type="NCBIfam" id="TIGR00830">
    <property type="entry name" value="PTBA"/>
    <property type="match status" value="1"/>
</dbReference>
<dbReference type="GO" id="GO:0019866">
    <property type="term" value="C:organelle inner membrane"/>
    <property type="evidence" value="ECO:0007669"/>
    <property type="project" value="InterPro"/>
</dbReference>
<name>A0A220U354_9BACI</name>
<dbReference type="CDD" id="cd00212">
    <property type="entry name" value="PTS_IIB_glc"/>
    <property type="match status" value="1"/>
</dbReference>
<dbReference type="GO" id="GO:0016301">
    <property type="term" value="F:kinase activity"/>
    <property type="evidence" value="ECO:0007669"/>
    <property type="project" value="UniProtKB-KW"/>
</dbReference>
<dbReference type="InterPro" id="IPR013013">
    <property type="entry name" value="PTS_EIIC_1"/>
</dbReference>
<dbReference type="KEGG" id="vil:CFK37_11450"/>
<dbReference type="Pfam" id="PF00367">
    <property type="entry name" value="PTS_EIIB"/>
    <property type="match status" value="1"/>
</dbReference>
<dbReference type="AlphaFoldDB" id="A0A220U354"/>
<dbReference type="PROSITE" id="PS51093">
    <property type="entry name" value="PTS_EIIA_TYPE_1"/>
    <property type="match status" value="1"/>
</dbReference>
<keyword evidence="5" id="KW-0808">Transferase</keyword>
<keyword evidence="6" id="KW-0598">Phosphotransferase system</keyword>
<feature type="domain" description="PTS EIIC type-1" evidence="16">
    <location>
        <begin position="1"/>
        <end position="366"/>
    </location>
</feature>
<feature type="transmembrane region" description="Helical" evidence="13">
    <location>
        <begin position="92"/>
        <end position="110"/>
    </location>
</feature>
<feature type="region of interest" description="Disordered" evidence="12">
    <location>
        <begin position="471"/>
        <end position="491"/>
    </location>
</feature>
<keyword evidence="4" id="KW-0762">Sugar transport</keyword>
<evidence type="ECO:0000256" key="9">
    <source>
        <dbReference type="ARBA" id="ARBA00022989"/>
    </source>
</evidence>
<feature type="active site" description="Phosphocysteine intermediate; for EIIB activity" evidence="11">
    <location>
        <position position="413"/>
    </location>
</feature>
<reference evidence="17 18" key="1">
    <citation type="submission" date="2017-07" db="EMBL/GenBank/DDBJ databases">
        <title>Virgibacillus sp. LM2416.</title>
        <authorList>
            <person name="Tak E.J."/>
            <person name="Bae J.-W."/>
        </authorList>
    </citation>
    <scope>NUCLEOTIDE SEQUENCE [LARGE SCALE GENOMIC DNA]</scope>
    <source>
        <strain evidence="17 18">LM2416</strain>
    </source>
</reference>
<feature type="transmembrane region" description="Helical" evidence="13">
    <location>
        <begin position="226"/>
        <end position="249"/>
    </location>
</feature>
<dbReference type="InterPro" id="IPR003352">
    <property type="entry name" value="PTS_EIIC"/>
</dbReference>
<dbReference type="GO" id="GO:0090563">
    <property type="term" value="F:protein-phosphocysteine-sugar phosphotransferase activity"/>
    <property type="evidence" value="ECO:0007669"/>
    <property type="project" value="TreeGrafter"/>
</dbReference>
<dbReference type="PROSITE" id="PS01035">
    <property type="entry name" value="PTS_EIIB_TYPE_1_CYS"/>
    <property type="match status" value="1"/>
</dbReference>
<feature type="transmembrane region" description="Helical" evidence="13">
    <location>
        <begin position="335"/>
        <end position="354"/>
    </location>
</feature>
<evidence type="ECO:0000256" key="4">
    <source>
        <dbReference type="ARBA" id="ARBA00022597"/>
    </source>
</evidence>
<feature type="transmembrane region" description="Helical" evidence="13">
    <location>
        <begin position="130"/>
        <end position="151"/>
    </location>
</feature>
<dbReference type="InterPro" id="IPR001996">
    <property type="entry name" value="PTS_IIB_1"/>
</dbReference>
<feature type="domain" description="PTS EIIB type-1" evidence="15">
    <location>
        <begin position="391"/>
        <end position="473"/>
    </location>
</feature>
<dbReference type="InterPro" id="IPR050429">
    <property type="entry name" value="PTS_Glucose_EIICBA"/>
</dbReference>
<keyword evidence="10 13" id="KW-0472">Membrane</keyword>
<dbReference type="PROSITE" id="PS51098">
    <property type="entry name" value="PTS_EIIB_TYPE_1"/>
    <property type="match status" value="1"/>
</dbReference>
<keyword evidence="9 13" id="KW-1133">Transmembrane helix</keyword>
<keyword evidence="7 13" id="KW-0812">Transmembrane</keyword>
<feature type="transmembrane region" description="Helical" evidence="13">
    <location>
        <begin position="12"/>
        <end position="30"/>
    </location>
</feature>
<evidence type="ECO:0000313" key="17">
    <source>
        <dbReference type="EMBL" id="ASK62714.1"/>
    </source>
</evidence>
<dbReference type="GO" id="GO:0015572">
    <property type="term" value="F:N-acetylglucosamine transmembrane transporter activity"/>
    <property type="evidence" value="ECO:0007669"/>
    <property type="project" value="InterPro"/>
</dbReference>
<proteinExistence type="predicted"/>
<dbReference type="SUPFAM" id="SSF51261">
    <property type="entry name" value="Duplicated hybrid motif"/>
    <property type="match status" value="1"/>
</dbReference>
<dbReference type="RefSeq" id="WP_089061973.1">
    <property type="nucleotide sequence ID" value="NZ_CP022315.1"/>
</dbReference>
<dbReference type="PROSITE" id="PS00371">
    <property type="entry name" value="PTS_EIIA_TYPE_1_HIS"/>
    <property type="match status" value="1"/>
</dbReference>
<evidence type="ECO:0000259" key="15">
    <source>
        <dbReference type="PROSITE" id="PS51098"/>
    </source>
</evidence>
<evidence type="ECO:0000259" key="16">
    <source>
        <dbReference type="PROSITE" id="PS51103"/>
    </source>
</evidence>
<dbReference type="NCBIfam" id="TIGR01998">
    <property type="entry name" value="PTS-II-BC-nag"/>
    <property type="match status" value="1"/>
</dbReference>
<dbReference type="GO" id="GO:0009401">
    <property type="term" value="P:phosphoenolpyruvate-dependent sugar phosphotransferase system"/>
    <property type="evidence" value="ECO:0007669"/>
    <property type="project" value="UniProtKB-KW"/>
</dbReference>
<feature type="domain" description="PTS EIIA type-1" evidence="14">
    <location>
        <begin position="517"/>
        <end position="621"/>
    </location>
</feature>
<dbReference type="InterPro" id="IPR001127">
    <property type="entry name" value="PTS_EIIA_1_perm"/>
</dbReference>
<dbReference type="GO" id="GO:0008982">
    <property type="term" value="F:protein-N(PI)-phosphohistidine-sugar phosphotransferase activity"/>
    <property type="evidence" value="ECO:0007669"/>
    <property type="project" value="InterPro"/>
</dbReference>
<gene>
    <name evidence="17" type="ORF">CFK37_11450</name>
</gene>
<evidence type="ECO:0000256" key="13">
    <source>
        <dbReference type="SAM" id="Phobius"/>
    </source>
</evidence>
<evidence type="ECO:0000256" key="11">
    <source>
        <dbReference type="PROSITE-ProRule" id="PRU00421"/>
    </source>
</evidence>
<dbReference type="Pfam" id="PF02378">
    <property type="entry name" value="PTS_EIIC"/>
    <property type="match status" value="1"/>
</dbReference>
<dbReference type="Gene3D" id="2.70.70.10">
    <property type="entry name" value="Glucose Permease (Domain IIA)"/>
    <property type="match status" value="1"/>
</dbReference>
<protein>
    <submittedName>
        <fullName evidence="17">PTS N-acetyl glucosamine transporter subunit IIABC</fullName>
    </submittedName>
</protein>
<organism evidence="17 18">
    <name type="scientific">Virgibacillus phasianinus</name>
    <dbReference type="NCBI Taxonomy" id="2017483"/>
    <lineage>
        <taxon>Bacteria</taxon>
        <taxon>Bacillati</taxon>
        <taxon>Bacillota</taxon>
        <taxon>Bacilli</taxon>
        <taxon>Bacillales</taxon>
        <taxon>Bacillaceae</taxon>
        <taxon>Virgibacillus</taxon>
    </lineage>
</organism>
<dbReference type="NCBIfam" id="TIGR00826">
    <property type="entry name" value="EIIB_glc"/>
    <property type="match status" value="1"/>
</dbReference>
<evidence type="ECO:0000256" key="6">
    <source>
        <dbReference type="ARBA" id="ARBA00022683"/>
    </source>
</evidence>
<feature type="transmembrane region" description="Helical" evidence="13">
    <location>
        <begin position="163"/>
        <end position="183"/>
    </location>
</feature>